<proteinExistence type="predicted"/>
<feature type="chain" id="PRO_5035152782" description="MipA/OmpV family protein" evidence="1">
    <location>
        <begin position="27"/>
        <end position="260"/>
    </location>
</feature>
<name>A0A809SB11_9BACT</name>
<dbReference type="EMBL" id="AP021858">
    <property type="protein sequence ID" value="BBO24671.1"/>
    <property type="molecule type" value="Genomic_DNA"/>
</dbReference>
<evidence type="ECO:0000256" key="1">
    <source>
        <dbReference type="SAM" id="SignalP"/>
    </source>
</evidence>
<protein>
    <recommendedName>
        <fullName evidence="4">MipA/OmpV family protein</fullName>
    </recommendedName>
</protein>
<evidence type="ECO:0000313" key="2">
    <source>
        <dbReference type="EMBL" id="BBO24671.1"/>
    </source>
</evidence>
<gene>
    <name evidence="2" type="ORF">NPRO_22660</name>
</gene>
<accession>A0A809SB11</accession>
<feature type="signal peptide" evidence="1">
    <location>
        <begin position="1"/>
        <end position="26"/>
    </location>
</feature>
<reference evidence="2" key="1">
    <citation type="journal article" name="DNA Res.">
        <title>The physiological potential of anammox bacteria as revealed by their core genome structure.</title>
        <authorList>
            <person name="Okubo T."/>
            <person name="Toyoda A."/>
            <person name="Fukuhara K."/>
            <person name="Uchiyama I."/>
            <person name="Harigaya Y."/>
            <person name="Kuroiwa M."/>
            <person name="Suzuki T."/>
            <person name="Murakami Y."/>
            <person name="Suwa Y."/>
            <person name="Takami H."/>
        </authorList>
    </citation>
    <scope>NUCLEOTIDE SEQUENCE</scope>
    <source>
        <strain evidence="2">317325-2</strain>
    </source>
</reference>
<dbReference type="AlphaFoldDB" id="A0A809SB11"/>
<evidence type="ECO:0000313" key="3">
    <source>
        <dbReference type="Proteomes" id="UP000662873"/>
    </source>
</evidence>
<organism evidence="2 3">
    <name type="scientific">Candidatus Nitrosymbiomonas proteolyticus</name>
    <dbReference type="NCBI Taxonomy" id="2608984"/>
    <lineage>
        <taxon>Bacteria</taxon>
        <taxon>Bacillati</taxon>
        <taxon>Armatimonadota</taxon>
        <taxon>Armatimonadota incertae sedis</taxon>
        <taxon>Candidatus Nitrosymbiomonas</taxon>
    </lineage>
</organism>
<keyword evidence="1" id="KW-0732">Signal</keyword>
<evidence type="ECO:0008006" key="4">
    <source>
        <dbReference type="Google" id="ProtNLM"/>
    </source>
</evidence>
<dbReference type="Proteomes" id="UP000662873">
    <property type="component" value="Chromosome"/>
</dbReference>
<sequence>MAQSDVTLRARLAAAGALILAAAAGAQISGERQFPQTRSLSLLPGGGVPVSSDGVPGWEGALTLSTPIAYSLRAKEGVYVMGNTNYARWPKLFDARKGEGDSNGSLGMQFGSRMFRGNATFSWMFVDSRLKNVYHIHYSPDLKGRWRLGAGLQDVFGDSNTQIPLDLTNSASAYVVATYEFGGDAFASVGYGGQRFYGYFASASAPIAEGWKAYAEYDTFGINWGVAARLKGLVAGERPAVVTFGYLKNRWATWTIGAPF</sequence>
<dbReference type="KEGG" id="npy:NPRO_22660"/>